<dbReference type="GO" id="GO:0016740">
    <property type="term" value="F:transferase activity"/>
    <property type="evidence" value="ECO:0007669"/>
    <property type="project" value="UniProtKB-KW"/>
</dbReference>
<evidence type="ECO:0000256" key="3">
    <source>
        <dbReference type="ARBA" id="ARBA00022692"/>
    </source>
</evidence>
<comment type="subcellular location">
    <subcellularLocation>
        <location evidence="1">Membrane</location>
        <topology evidence="1">Multi-pass membrane protein</topology>
    </subcellularLocation>
</comment>
<keyword evidence="4" id="KW-0479">Metal-binding</keyword>
<feature type="region of interest" description="Disordered" evidence="10">
    <location>
        <begin position="23"/>
        <end position="57"/>
    </location>
</feature>
<evidence type="ECO:0000259" key="12">
    <source>
        <dbReference type="PROSITE" id="PS51292"/>
    </source>
</evidence>
<feature type="transmembrane region" description="Helical" evidence="11">
    <location>
        <begin position="158"/>
        <end position="181"/>
    </location>
</feature>
<dbReference type="Proteomes" id="UP000046395">
    <property type="component" value="Unassembled WGS sequence"/>
</dbReference>
<keyword evidence="3 11" id="KW-0812">Transmembrane</keyword>
<keyword evidence="6" id="KW-0833">Ubl conjugation pathway</keyword>
<dbReference type="PANTHER" id="PTHR46065:SF3">
    <property type="entry name" value="FI20425P1"/>
    <property type="match status" value="1"/>
</dbReference>
<keyword evidence="2" id="KW-0808">Transferase</keyword>
<dbReference type="AlphaFoldDB" id="A0A5S6QEX6"/>
<dbReference type="WBParaSite" id="TMUE_1000005655.1">
    <property type="protein sequence ID" value="TMUE_1000005655.1"/>
    <property type="gene ID" value="WBGene00292112"/>
</dbReference>
<keyword evidence="8 11" id="KW-1133">Transmembrane helix</keyword>
<dbReference type="SMART" id="SM00744">
    <property type="entry name" value="RINGv"/>
    <property type="match status" value="1"/>
</dbReference>
<dbReference type="InterPro" id="IPR011016">
    <property type="entry name" value="Znf_RING-CH"/>
</dbReference>
<dbReference type="InterPro" id="IPR013083">
    <property type="entry name" value="Znf_RING/FYVE/PHD"/>
</dbReference>
<name>A0A5S6QEX6_TRIMR</name>
<evidence type="ECO:0000256" key="8">
    <source>
        <dbReference type="ARBA" id="ARBA00022989"/>
    </source>
</evidence>
<dbReference type="Gene3D" id="3.30.40.10">
    <property type="entry name" value="Zinc/RING finger domain, C3HC4 (zinc finger)"/>
    <property type="match status" value="1"/>
</dbReference>
<evidence type="ECO:0000313" key="13">
    <source>
        <dbReference type="Proteomes" id="UP000046395"/>
    </source>
</evidence>
<evidence type="ECO:0000256" key="6">
    <source>
        <dbReference type="ARBA" id="ARBA00022786"/>
    </source>
</evidence>
<dbReference type="CDD" id="cd16495">
    <property type="entry name" value="RING_CH-C4HC3_MARCH"/>
    <property type="match status" value="1"/>
</dbReference>
<keyword evidence="13" id="KW-1185">Reference proteome</keyword>
<keyword evidence="5" id="KW-0863">Zinc-finger</keyword>
<evidence type="ECO:0000256" key="10">
    <source>
        <dbReference type="SAM" id="MobiDB-lite"/>
    </source>
</evidence>
<evidence type="ECO:0000256" key="11">
    <source>
        <dbReference type="SAM" id="Phobius"/>
    </source>
</evidence>
<dbReference type="GO" id="GO:0008270">
    <property type="term" value="F:zinc ion binding"/>
    <property type="evidence" value="ECO:0007669"/>
    <property type="project" value="UniProtKB-KW"/>
</dbReference>
<evidence type="ECO:0000256" key="5">
    <source>
        <dbReference type="ARBA" id="ARBA00022771"/>
    </source>
</evidence>
<dbReference type="PROSITE" id="PS51292">
    <property type="entry name" value="ZF_RING_CH"/>
    <property type="match status" value="1"/>
</dbReference>
<evidence type="ECO:0000256" key="2">
    <source>
        <dbReference type="ARBA" id="ARBA00022679"/>
    </source>
</evidence>
<sequence>MQESEVQPLQLLELETELPIEDYHWDSGSSSKSIDEKRNEESVMLNMEPTGRREEKAHGTLGIDSIRSASSTSVCSLQQQCRICHLPASRGRALVSPCRCLGTLRFVHKACLVHWLEVSSRKLASSPQCELCGYKYKTHHCFSFRRAEVPRCTRQDRLLHLLFLSMAFVMACSAFISIFYLSQDNSMRQYIGR</sequence>
<dbReference type="SUPFAM" id="SSF57850">
    <property type="entry name" value="RING/U-box"/>
    <property type="match status" value="1"/>
</dbReference>
<keyword evidence="9 11" id="KW-0472">Membrane</keyword>
<dbReference type="Pfam" id="PF12906">
    <property type="entry name" value="RINGv"/>
    <property type="match status" value="1"/>
</dbReference>
<evidence type="ECO:0000256" key="1">
    <source>
        <dbReference type="ARBA" id="ARBA00004141"/>
    </source>
</evidence>
<protein>
    <submittedName>
        <fullName evidence="14">RING-CH-type domain-containing protein</fullName>
    </submittedName>
</protein>
<evidence type="ECO:0000313" key="14">
    <source>
        <dbReference type="WBParaSite" id="TMUE_1000005655.1"/>
    </source>
</evidence>
<feature type="domain" description="RING-CH-type" evidence="12">
    <location>
        <begin position="73"/>
        <end position="139"/>
    </location>
</feature>
<evidence type="ECO:0000256" key="4">
    <source>
        <dbReference type="ARBA" id="ARBA00022723"/>
    </source>
</evidence>
<keyword evidence="7" id="KW-0862">Zinc</keyword>
<dbReference type="GO" id="GO:0016020">
    <property type="term" value="C:membrane"/>
    <property type="evidence" value="ECO:0007669"/>
    <property type="project" value="UniProtKB-SubCell"/>
</dbReference>
<accession>A0A5S6QEX6</accession>
<evidence type="ECO:0000256" key="7">
    <source>
        <dbReference type="ARBA" id="ARBA00022833"/>
    </source>
</evidence>
<organism evidence="13 14">
    <name type="scientific">Trichuris muris</name>
    <name type="common">Mouse whipworm</name>
    <dbReference type="NCBI Taxonomy" id="70415"/>
    <lineage>
        <taxon>Eukaryota</taxon>
        <taxon>Metazoa</taxon>
        <taxon>Ecdysozoa</taxon>
        <taxon>Nematoda</taxon>
        <taxon>Enoplea</taxon>
        <taxon>Dorylaimia</taxon>
        <taxon>Trichinellida</taxon>
        <taxon>Trichuridae</taxon>
        <taxon>Trichuris</taxon>
    </lineage>
</organism>
<dbReference type="PANTHER" id="PTHR46065">
    <property type="entry name" value="E3 UBIQUITIN-PROTEIN LIGASE MARCH 2/3 FAMILY MEMBER"/>
    <property type="match status" value="1"/>
</dbReference>
<evidence type="ECO:0000256" key="9">
    <source>
        <dbReference type="ARBA" id="ARBA00023136"/>
    </source>
</evidence>
<reference evidence="14" key="1">
    <citation type="submission" date="2019-12" db="UniProtKB">
        <authorList>
            <consortium name="WormBaseParasite"/>
        </authorList>
    </citation>
    <scope>IDENTIFICATION</scope>
</reference>
<proteinExistence type="predicted"/>